<keyword evidence="1" id="KW-0963">Cytoplasm</keyword>
<dbReference type="AlphaFoldDB" id="A0AA36MWJ5"/>
<evidence type="ECO:0000256" key="3">
    <source>
        <dbReference type="ARBA" id="ARBA00022679"/>
    </source>
</evidence>
<accession>A0AA36MWJ5</accession>
<evidence type="ECO:0008006" key="7">
    <source>
        <dbReference type="Google" id="ProtNLM"/>
    </source>
</evidence>
<sequence>MERMLTFDLEKRPNALTFGLLIGAHSSKGNMAGAERWYACMRRNLKEVDLVAHNSVIGAAAKAGDVERAKLWLQRMAAAQLQADGRGFNSMLDAAARAADAPQAAYDLEQEANALCSELGLIPDEVTYSILMRAWALLGDLPNVDHLWQQMQNRGIQPQACNLWAVLTACARARPPLPDTAAQRYEATGLQQVAPQIGMSSLHSEQHWPLSATGLYRRSAVPAMAKMELVKLRVCKVGRKARQQLERYASLLLDWNAKINLMSREIRDEPEILHRHVLPCVAIPLAASFQPGETVLDVGTGGGLPGLVSAICAPQARFVLLDSQRKKVNVVSEISNTLGLQNVLPLHQKVERVQQQYDFVTGRAVTSLPNFVPLVAKNLRGTLRHGDPLDQVGPGILYLKGGDVNEEVEQLGLRPNLQPLSRWVPGYDGAEALLHFPVD</sequence>
<gene>
    <name evidence="5" type="ORF">EVOR1521_LOCUS14707</name>
</gene>
<comment type="caution">
    <text evidence="5">The sequence shown here is derived from an EMBL/GenBank/DDBJ whole genome shotgun (WGS) entry which is preliminary data.</text>
</comment>
<dbReference type="InterPro" id="IPR002885">
    <property type="entry name" value="PPR_rpt"/>
</dbReference>
<dbReference type="GO" id="GO:0005829">
    <property type="term" value="C:cytosol"/>
    <property type="evidence" value="ECO:0007669"/>
    <property type="project" value="TreeGrafter"/>
</dbReference>
<dbReference type="Gene3D" id="1.25.40.10">
    <property type="entry name" value="Tetratricopeptide repeat domain"/>
    <property type="match status" value="2"/>
</dbReference>
<dbReference type="HAMAP" id="MF_00074">
    <property type="entry name" value="16SrRNA_methyltr_G"/>
    <property type="match status" value="1"/>
</dbReference>
<dbReference type="PROSITE" id="PS51375">
    <property type="entry name" value="PPR"/>
    <property type="match status" value="1"/>
</dbReference>
<evidence type="ECO:0000256" key="2">
    <source>
        <dbReference type="ARBA" id="ARBA00022552"/>
    </source>
</evidence>
<dbReference type="PANTHER" id="PTHR31760">
    <property type="entry name" value="S-ADENOSYL-L-METHIONINE-DEPENDENT METHYLTRANSFERASES SUPERFAMILY PROTEIN"/>
    <property type="match status" value="1"/>
</dbReference>
<reference evidence="5" key="1">
    <citation type="submission" date="2023-08" db="EMBL/GenBank/DDBJ databases">
        <authorList>
            <person name="Chen Y."/>
            <person name="Shah S."/>
            <person name="Dougan E. K."/>
            <person name="Thang M."/>
            <person name="Chan C."/>
        </authorList>
    </citation>
    <scope>NUCLEOTIDE SEQUENCE</scope>
</reference>
<dbReference type="Gene3D" id="3.40.50.150">
    <property type="entry name" value="Vaccinia Virus protein VP39"/>
    <property type="match status" value="1"/>
</dbReference>
<dbReference type="SUPFAM" id="SSF53335">
    <property type="entry name" value="S-adenosyl-L-methionine-dependent methyltransferases"/>
    <property type="match status" value="1"/>
</dbReference>
<feature type="repeat" description="PPR" evidence="4">
    <location>
        <begin position="124"/>
        <end position="158"/>
    </location>
</feature>
<dbReference type="Proteomes" id="UP001178507">
    <property type="component" value="Unassembled WGS sequence"/>
</dbReference>
<organism evidence="5 6">
    <name type="scientific">Effrenium voratum</name>
    <dbReference type="NCBI Taxonomy" id="2562239"/>
    <lineage>
        <taxon>Eukaryota</taxon>
        <taxon>Sar</taxon>
        <taxon>Alveolata</taxon>
        <taxon>Dinophyceae</taxon>
        <taxon>Suessiales</taxon>
        <taxon>Symbiodiniaceae</taxon>
        <taxon>Effrenium</taxon>
    </lineage>
</organism>
<dbReference type="Pfam" id="PF01535">
    <property type="entry name" value="PPR"/>
    <property type="match status" value="3"/>
</dbReference>
<name>A0AA36MWJ5_9DINO</name>
<dbReference type="InterPro" id="IPR003682">
    <property type="entry name" value="rRNA_ssu_MeTfrase_G"/>
</dbReference>
<evidence type="ECO:0000313" key="5">
    <source>
        <dbReference type="EMBL" id="CAJ1388980.1"/>
    </source>
</evidence>
<proteinExistence type="inferred from homology"/>
<dbReference type="GO" id="GO:0070043">
    <property type="term" value="F:rRNA (guanine-N7-)-methyltransferase activity"/>
    <property type="evidence" value="ECO:0007669"/>
    <property type="project" value="TreeGrafter"/>
</dbReference>
<evidence type="ECO:0000313" key="6">
    <source>
        <dbReference type="Proteomes" id="UP001178507"/>
    </source>
</evidence>
<dbReference type="InterPro" id="IPR029063">
    <property type="entry name" value="SAM-dependent_MTases_sf"/>
</dbReference>
<keyword evidence="6" id="KW-1185">Reference proteome</keyword>
<protein>
    <recommendedName>
        <fullName evidence="7">Ribosomal RNA small subunit methyltransferase G</fullName>
    </recommendedName>
</protein>
<evidence type="ECO:0000256" key="4">
    <source>
        <dbReference type="PROSITE-ProRule" id="PRU00708"/>
    </source>
</evidence>
<dbReference type="InterPro" id="IPR011990">
    <property type="entry name" value="TPR-like_helical_dom_sf"/>
</dbReference>
<dbReference type="PANTHER" id="PTHR31760:SF0">
    <property type="entry name" value="S-ADENOSYL-L-METHIONINE-DEPENDENT METHYLTRANSFERASES SUPERFAMILY PROTEIN"/>
    <property type="match status" value="1"/>
</dbReference>
<evidence type="ECO:0000256" key="1">
    <source>
        <dbReference type="ARBA" id="ARBA00022490"/>
    </source>
</evidence>
<keyword evidence="2" id="KW-0698">rRNA processing</keyword>
<dbReference type="EMBL" id="CAUJNA010001780">
    <property type="protein sequence ID" value="CAJ1388980.1"/>
    <property type="molecule type" value="Genomic_DNA"/>
</dbReference>
<dbReference type="Pfam" id="PF02527">
    <property type="entry name" value="GidB"/>
    <property type="match status" value="1"/>
</dbReference>
<dbReference type="NCBIfam" id="TIGR00756">
    <property type="entry name" value="PPR"/>
    <property type="match status" value="1"/>
</dbReference>
<keyword evidence="3" id="KW-0808">Transferase</keyword>
<dbReference type="NCBIfam" id="TIGR00138">
    <property type="entry name" value="rsmG_gidB"/>
    <property type="match status" value="1"/>
</dbReference>